<name>F3C9I2_PSESG</name>
<evidence type="ECO:0000259" key="4">
    <source>
        <dbReference type="PROSITE" id="PS50075"/>
    </source>
</evidence>
<dbReference type="InterPro" id="IPR029058">
    <property type="entry name" value="AB_hydrolase_fold"/>
</dbReference>
<dbReference type="Pfam" id="PF00550">
    <property type="entry name" value="PP-binding"/>
    <property type="match status" value="1"/>
</dbReference>
<comment type="cofactor">
    <cofactor evidence="1">
        <name>pantetheine 4'-phosphate</name>
        <dbReference type="ChEBI" id="CHEBI:47942"/>
    </cofactor>
</comment>
<dbReference type="PROSITE" id="PS50075">
    <property type="entry name" value="CARRIER"/>
    <property type="match status" value="1"/>
</dbReference>
<dbReference type="SUPFAM" id="SSF47336">
    <property type="entry name" value="ACP-like"/>
    <property type="match status" value="1"/>
</dbReference>
<dbReference type="InterPro" id="IPR045851">
    <property type="entry name" value="AMP-bd_C_sf"/>
</dbReference>
<dbReference type="InterPro" id="IPR006162">
    <property type="entry name" value="Ppantetheine_attach_site"/>
</dbReference>
<feature type="non-terminal residue" evidence="5">
    <location>
        <position position="1"/>
    </location>
</feature>
<sequence>SLPDYMVPTHLLLLPELPLTPSGKLDRKALPAPDSSQLQARYRAPHSDVEICLAAIWQEVLHVQQVGLDDHFFELGGHSLLAAQVIARIKTRLGISLPLRTLFEKPLLSDLAFEVAALTDNTTDNDWSDMDQFMDSLEEFGA</sequence>
<dbReference type="GO" id="GO:0005829">
    <property type="term" value="C:cytosol"/>
    <property type="evidence" value="ECO:0007669"/>
    <property type="project" value="TreeGrafter"/>
</dbReference>
<dbReference type="GO" id="GO:0031177">
    <property type="term" value="F:phosphopantetheine binding"/>
    <property type="evidence" value="ECO:0007669"/>
    <property type="project" value="TreeGrafter"/>
</dbReference>
<evidence type="ECO:0000256" key="1">
    <source>
        <dbReference type="ARBA" id="ARBA00001957"/>
    </source>
</evidence>
<organism evidence="5 6">
    <name type="scientific">Pseudomonas savastanoi pv. glycinea str. race 4</name>
    <dbReference type="NCBI Taxonomy" id="875330"/>
    <lineage>
        <taxon>Bacteria</taxon>
        <taxon>Pseudomonadati</taxon>
        <taxon>Pseudomonadota</taxon>
        <taxon>Gammaproteobacteria</taxon>
        <taxon>Pseudomonadales</taxon>
        <taxon>Pseudomonadaceae</taxon>
        <taxon>Pseudomonas</taxon>
    </lineage>
</organism>
<dbReference type="PATRIC" id="fig|875330.6.peg.3884"/>
<dbReference type="HOGENOM" id="CLU_115646_0_0_6"/>
<accession>F3C9I2</accession>
<dbReference type="InterPro" id="IPR009081">
    <property type="entry name" value="PP-bd_ACP"/>
</dbReference>
<dbReference type="InterPro" id="IPR036736">
    <property type="entry name" value="ACP-like_sf"/>
</dbReference>
<protein>
    <submittedName>
        <fullName evidence="5">Pyoverdine sidechain peptide synthetase I, epsilon-Lys module</fullName>
    </submittedName>
</protein>
<dbReference type="GO" id="GO:0043041">
    <property type="term" value="P:amino acid activation for nonribosomal peptide biosynthetic process"/>
    <property type="evidence" value="ECO:0007669"/>
    <property type="project" value="TreeGrafter"/>
</dbReference>
<feature type="domain" description="Carrier" evidence="4">
    <location>
        <begin position="44"/>
        <end position="119"/>
    </location>
</feature>
<gene>
    <name evidence="5" type="ORF">Pgy4_22751</name>
</gene>
<evidence type="ECO:0000256" key="2">
    <source>
        <dbReference type="ARBA" id="ARBA00022450"/>
    </source>
</evidence>
<dbReference type="FunFam" id="1.10.1200.10:FF:000005">
    <property type="entry name" value="Nonribosomal peptide synthetase 1"/>
    <property type="match status" value="1"/>
</dbReference>
<dbReference type="Gene3D" id="3.30.300.30">
    <property type="match status" value="1"/>
</dbReference>
<keyword evidence="2" id="KW-0596">Phosphopantetheine</keyword>
<dbReference type="PANTHER" id="PTHR45527">
    <property type="entry name" value="NONRIBOSOMAL PEPTIDE SYNTHETASE"/>
    <property type="match status" value="1"/>
</dbReference>
<dbReference type="PROSITE" id="PS00012">
    <property type="entry name" value="PHOSPHOPANTETHEINE"/>
    <property type="match status" value="1"/>
</dbReference>
<dbReference type="SUPFAM" id="SSF56801">
    <property type="entry name" value="Acetyl-CoA synthetase-like"/>
    <property type="match status" value="1"/>
</dbReference>
<dbReference type="EMBL" id="ADWY01001089">
    <property type="protein sequence ID" value="EGH15924.1"/>
    <property type="molecule type" value="Genomic_DNA"/>
</dbReference>
<dbReference type="PANTHER" id="PTHR45527:SF14">
    <property type="entry name" value="PLIPASTATIN SYNTHASE SUBUNIT B"/>
    <property type="match status" value="1"/>
</dbReference>
<dbReference type="AlphaFoldDB" id="F3C9I2"/>
<comment type="caution">
    <text evidence="5">The sequence shown here is derived from an EMBL/GenBank/DDBJ whole genome shotgun (WGS) entry which is preliminary data.</text>
</comment>
<evidence type="ECO:0000313" key="5">
    <source>
        <dbReference type="EMBL" id="EGH15924.1"/>
    </source>
</evidence>
<keyword evidence="3" id="KW-0597">Phosphoprotein</keyword>
<dbReference type="Gene3D" id="3.40.50.1820">
    <property type="entry name" value="alpha/beta hydrolase"/>
    <property type="match status" value="1"/>
</dbReference>
<evidence type="ECO:0000256" key="3">
    <source>
        <dbReference type="ARBA" id="ARBA00022553"/>
    </source>
</evidence>
<dbReference type="GO" id="GO:0044550">
    <property type="term" value="P:secondary metabolite biosynthetic process"/>
    <property type="evidence" value="ECO:0007669"/>
    <property type="project" value="TreeGrafter"/>
</dbReference>
<dbReference type="Proteomes" id="UP000005466">
    <property type="component" value="Unassembled WGS sequence"/>
</dbReference>
<proteinExistence type="predicted"/>
<reference evidence="5 6" key="1">
    <citation type="journal article" date="2011" name="PLoS Pathog.">
        <title>Dynamic evolution of pathogenicity revealed by sequencing and comparative genomics of 19 Pseudomonas syringae isolates.</title>
        <authorList>
            <person name="Baltrus D.A."/>
            <person name="Nishimura M.T."/>
            <person name="Romanchuk A."/>
            <person name="Chang J.H."/>
            <person name="Mukhtar M.S."/>
            <person name="Cherkis K."/>
            <person name="Roach J."/>
            <person name="Grant S.R."/>
            <person name="Jones C.D."/>
            <person name="Dangl J.L."/>
        </authorList>
    </citation>
    <scope>NUCLEOTIDE SEQUENCE [LARGE SCALE GENOMIC DNA]</scope>
    <source>
        <strain evidence="6">race 4</strain>
    </source>
</reference>
<evidence type="ECO:0000313" key="6">
    <source>
        <dbReference type="Proteomes" id="UP000005466"/>
    </source>
</evidence>